<dbReference type="STRING" id="151549.A0A4C1TBY4"/>
<dbReference type="SUPFAM" id="SSF49785">
    <property type="entry name" value="Galactose-binding domain-like"/>
    <property type="match status" value="1"/>
</dbReference>
<dbReference type="InterPro" id="IPR031330">
    <property type="entry name" value="Gly_Hdrlase_35_cat"/>
</dbReference>
<dbReference type="SUPFAM" id="SSF51445">
    <property type="entry name" value="(Trans)glycosidases"/>
    <property type="match status" value="1"/>
</dbReference>
<name>A0A4C1TBY4_EUMVA</name>
<dbReference type="EMBL" id="BGZK01000043">
    <property type="protein sequence ID" value="GBP10927.1"/>
    <property type="molecule type" value="Genomic_DNA"/>
</dbReference>
<evidence type="ECO:0000313" key="8">
    <source>
        <dbReference type="Proteomes" id="UP000299102"/>
    </source>
</evidence>
<comment type="similarity">
    <text evidence="1">Belongs to the glycosyl hydrolase 35 family.</text>
</comment>
<protein>
    <submittedName>
        <fullName evidence="7">Beta-galactosidase</fullName>
    </submittedName>
</protein>
<proteinExistence type="inferred from homology"/>
<dbReference type="Proteomes" id="UP000299102">
    <property type="component" value="Unassembled WGS sequence"/>
</dbReference>
<gene>
    <name evidence="7" type="primary">GLB1</name>
    <name evidence="7" type="ORF">EVAR_5495_1</name>
</gene>
<dbReference type="GO" id="GO:0005975">
    <property type="term" value="P:carbohydrate metabolic process"/>
    <property type="evidence" value="ECO:0007669"/>
    <property type="project" value="InterPro"/>
</dbReference>
<dbReference type="PRINTS" id="PR00742">
    <property type="entry name" value="GLHYDRLASE35"/>
</dbReference>
<evidence type="ECO:0000256" key="3">
    <source>
        <dbReference type="ARBA" id="ARBA00023295"/>
    </source>
</evidence>
<evidence type="ECO:0000313" key="7">
    <source>
        <dbReference type="EMBL" id="GBP10927.1"/>
    </source>
</evidence>
<keyword evidence="2" id="KW-0378">Hydrolase</keyword>
<feature type="domain" description="Beta-galactosidase 1-like first all-beta" evidence="5">
    <location>
        <begin position="153"/>
        <end position="265"/>
    </location>
</feature>
<dbReference type="Gene3D" id="2.60.120.260">
    <property type="entry name" value="Galactose-binding domain-like"/>
    <property type="match status" value="2"/>
</dbReference>
<comment type="caution">
    <text evidence="7">The sequence shown here is derived from an EMBL/GenBank/DDBJ whole genome shotgun (WGS) entry which is preliminary data.</text>
</comment>
<dbReference type="AlphaFoldDB" id="A0A4C1TBY4"/>
<dbReference type="GO" id="GO:0004553">
    <property type="term" value="F:hydrolase activity, hydrolyzing O-glycosyl compounds"/>
    <property type="evidence" value="ECO:0007669"/>
    <property type="project" value="InterPro"/>
</dbReference>
<dbReference type="PANTHER" id="PTHR23421">
    <property type="entry name" value="BETA-GALACTOSIDASE RELATED"/>
    <property type="match status" value="1"/>
</dbReference>
<evidence type="ECO:0000259" key="4">
    <source>
        <dbReference type="Pfam" id="PF01301"/>
    </source>
</evidence>
<dbReference type="Pfam" id="PF01301">
    <property type="entry name" value="Glyco_hydro_35"/>
    <property type="match status" value="1"/>
</dbReference>
<dbReference type="OrthoDB" id="1657402at2759"/>
<dbReference type="Gene3D" id="3.20.20.80">
    <property type="entry name" value="Glycosidases"/>
    <property type="match status" value="1"/>
</dbReference>
<sequence>MPTGPLMNSEFYPGWLTHWGEDMHRVSKDAVVSTLRDMLAINANVNFYMFFGGTNFEFTAGANSGVGYQPDITSYDYDAPLSEAGDPTPKYYAIRDVLEEYYPETKKIPRPVASEKGAYGVVSLKPVVELLSPEGRDSLGTRYRDVAGAKLPTFEAMRQRAGLLLYETKIPASNDTSLSRLLHVAKPHDRVYVYADGKLQGMLSRMHGLLSLPLDARDGATLSLLVESQGRINFGSLLHDFKGILSDVLLDSVTLAGDWTLLGYPLQNIPDFNGTIIEHKEGSLNDGPVIYEGNLILPEGQEPKDSFLNPTGWGKGYVWINGHNLGRYWPSVGPQVTLYTPGVWLKPGKNQIRVLELQSSPVGLTMTFVDEPILDLQRPLGNDKDNK</sequence>
<evidence type="ECO:0000259" key="5">
    <source>
        <dbReference type="Pfam" id="PF21317"/>
    </source>
</evidence>
<evidence type="ECO:0000256" key="2">
    <source>
        <dbReference type="ARBA" id="ARBA00022801"/>
    </source>
</evidence>
<evidence type="ECO:0000259" key="6">
    <source>
        <dbReference type="Pfam" id="PF21467"/>
    </source>
</evidence>
<dbReference type="Pfam" id="PF21317">
    <property type="entry name" value="BetaGal_ABD_1"/>
    <property type="match status" value="1"/>
</dbReference>
<dbReference type="InterPro" id="IPR001944">
    <property type="entry name" value="Glycoside_Hdrlase_35"/>
</dbReference>
<organism evidence="7 8">
    <name type="scientific">Eumeta variegata</name>
    <name type="common">Bagworm moth</name>
    <name type="synonym">Eumeta japonica</name>
    <dbReference type="NCBI Taxonomy" id="151549"/>
    <lineage>
        <taxon>Eukaryota</taxon>
        <taxon>Metazoa</taxon>
        <taxon>Ecdysozoa</taxon>
        <taxon>Arthropoda</taxon>
        <taxon>Hexapoda</taxon>
        <taxon>Insecta</taxon>
        <taxon>Pterygota</taxon>
        <taxon>Neoptera</taxon>
        <taxon>Endopterygota</taxon>
        <taxon>Lepidoptera</taxon>
        <taxon>Glossata</taxon>
        <taxon>Ditrysia</taxon>
        <taxon>Tineoidea</taxon>
        <taxon>Psychidae</taxon>
        <taxon>Oiketicinae</taxon>
        <taxon>Eumeta</taxon>
    </lineage>
</organism>
<dbReference type="InterPro" id="IPR008979">
    <property type="entry name" value="Galactose-bd-like_sf"/>
</dbReference>
<dbReference type="InterPro" id="IPR048912">
    <property type="entry name" value="BetaGal1-like_ABD1"/>
</dbReference>
<dbReference type="InterPro" id="IPR017853">
    <property type="entry name" value="GH"/>
</dbReference>
<feature type="domain" description="Glycoside hydrolase 35 catalytic" evidence="4">
    <location>
        <begin position="2"/>
        <end position="100"/>
    </location>
</feature>
<keyword evidence="3" id="KW-0326">Glycosidase</keyword>
<dbReference type="InterPro" id="IPR048913">
    <property type="entry name" value="BetaGal_gal-bd"/>
</dbReference>
<dbReference type="Pfam" id="PF21467">
    <property type="entry name" value="BetaGal_gal-bd"/>
    <property type="match status" value="1"/>
</dbReference>
<evidence type="ECO:0000256" key="1">
    <source>
        <dbReference type="ARBA" id="ARBA00009809"/>
    </source>
</evidence>
<reference evidence="7 8" key="1">
    <citation type="journal article" date="2019" name="Commun. Biol.">
        <title>The bagworm genome reveals a unique fibroin gene that provides high tensile strength.</title>
        <authorList>
            <person name="Kono N."/>
            <person name="Nakamura H."/>
            <person name="Ohtoshi R."/>
            <person name="Tomita M."/>
            <person name="Numata K."/>
            <person name="Arakawa K."/>
        </authorList>
    </citation>
    <scope>NUCLEOTIDE SEQUENCE [LARGE SCALE GENOMIC DNA]</scope>
</reference>
<keyword evidence="8" id="KW-1185">Reference proteome</keyword>
<feature type="domain" description="Beta-galactosidase galactose-binding" evidence="6">
    <location>
        <begin position="288"/>
        <end position="350"/>
    </location>
</feature>
<accession>A0A4C1TBY4</accession>